<protein>
    <recommendedName>
        <fullName evidence="4">DUF2238 domain-containing protein</fullName>
    </recommendedName>
</protein>
<feature type="transmembrane region" description="Helical" evidence="1">
    <location>
        <begin position="168"/>
        <end position="187"/>
    </location>
</feature>
<evidence type="ECO:0000313" key="2">
    <source>
        <dbReference type="EMBL" id="GAA3632515.1"/>
    </source>
</evidence>
<proteinExistence type="predicted"/>
<keyword evidence="3" id="KW-1185">Reference proteome</keyword>
<accession>A0ABP7AHJ8</accession>
<dbReference type="InterPro" id="IPR014509">
    <property type="entry name" value="YjdF-like"/>
</dbReference>
<dbReference type="EMBL" id="BAAAYU010000005">
    <property type="protein sequence ID" value="GAA3632515.1"/>
    <property type="molecule type" value="Genomic_DNA"/>
</dbReference>
<feature type="transmembrane region" description="Helical" evidence="1">
    <location>
        <begin position="15"/>
        <end position="35"/>
    </location>
</feature>
<name>A0ABP7AHJ8_9MICO</name>
<dbReference type="RefSeq" id="WP_344737300.1">
    <property type="nucleotide sequence ID" value="NZ_BAAAYU010000005.1"/>
</dbReference>
<evidence type="ECO:0008006" key="4">
    <source>
        <dbReference type="Google" id="ProtNLM"/>
    </source>
</evidence>
<dbReference type="Proteomes" id="UP001501697">
    <property type="component" value="Unassembled WGS sequence"/>
</dbReference>
<reference evidence="3" key="1">
    <citation type="journal article" date="2019" name="Int. J. Syst. Evol. Microbiol.">
        <title>The Global Catalogue of Microorganisms (GCM) 10K type strain sequencing project: providing services to taxonomists for standard genome sequencing and annotation.</title>
        <authorList>
            <consortium name="The Broad Institute Genomics Platform"/>
            <consortium name="The Broad Institute Genome Sequencing Center for Infectious Disease"/>
            <person name="Wu L."/>
            <person name="Ma J."/>
        </authorList>
    </citation>
    <scope>NUCLEOTIDE SEQUENCE [LARGE SCALE GENOMIC DNA]</scope>
    <source>
        <strain evidence="3">JCM 16544</strain>
    </source>
</reference>
<evidence type="ECO:0000313" key="3">
    <source>
        <dbReference type="Proteomes" id="UP001501697"/>
    </source>
</evidence>
<sequence>MIDNLLRPPRTPAEFVADALRVVGLLGIVVAALVFEPTDAGILAAALPFLLVPRLLGTTAWFDIVSTTVILVAAWSNVIDLYTTLVGWDLIVHFVCTGVLTALTYLALVRAEVVPGRGDPGFRTRIPMTLSPAIGLALSALWEMVEWFGHAVITPTISVGYDDTIGDMAAGGLGALVAGALVASVALERTDTTIAAPARPGR</sequence>
<keyword evidence="1" id="KW-0812">Transmembrane</keyword>
<dbReference type="Pfam" id="PF09997">
    <property type="entry name" value="DUF2238"/>
    <property type="match status" value="1"/>
</dbReference>
<keyword evidence="1" id="KW-0472">Membrane</keyword>
<feature type="transmembrane region" description="Helical" evidence="1">
    <location>
        <begin position="55"/>
        <end position="78"/>
    </location>
</feature>
<gene>
    <name evidence="2" type="ORF">GCM10022200_14300</name>
</gene>
<organism evidence="2 3">
    <name type="scientific">Microbacterium awajiense</name>
    <dbReference type="NCBI Taxonomy" id="415214"/>
    <lineage>
        <taxon>Bacteria</taxon>
        <taxon>Bacillati</taxon>
        <taxon>Actinomycetota</taxon>
        <taxon>Actinomycetes</taxon>
        <taxon>Micrococcales</taxon>
        <taxon>Microbacteriaceae</taxon>
        <taxon>Microbacterium</taxon>
    </lineage>
</organism>
<comment type="caution">
    <text evidence="2">The sequence shown here is derived from an EMBL/GenBank/DDBJ whole genome shotgun (WGS) entry which is preliminary data.</text>
</comment>
<keyword evidence="1" id="KW-1133">Transmembrane helix</keyword>
<evidence type="ECO:0000256" key="1">
    <source>
        <dbReference type="SAM" id="Phobius"/>
    </source>
</evidence>
<feature type="transmembrane region" description="Helical" evidence="1">
    <location>
        <begin position="90"/>
        <end position="109"/>
    </location>
</feature>